<accession>C7DIN9</accession>
<organism evidence="1 2">
    <name type="scientific">Candidatus Micrarchaeum acidiphilum ARMAN-2</name>
    <dbReference type="NCBI Taxonomy" id="425595"/>
    <lineage>
        <taxon>Archaea</taxon>
        <taxon>Candidatus Micrarchaeota</taxon>
        <taxon>Candidatus Micrarchaeia</taxon>
        <taxon>Candidatus Micrarchaeales</taxon>
        <taxon>Candidatus Micrarchaeaceae</taxon>
        <taxon>Candidatus Micrarchaeum</taxon>
    </lineage>
</organism>
<sequence length="196" mass="22126">MSFEDVLSAKISDKSVAQKQLILTFKERPHVSKSKIDANEDSKYLNVGESASTVYGETSQRYISAQNISYDLILSIYDVNSSALFCARAYKTVLPLEPKIASFLKSLHGPHLEARLIGMQNNQDIEILKEVMKMQKKYKIPIFEVDLFGNATRNIALDAKVGMSFDILLGDRLYRPGELLNKTTLEQFERTIKSPS</sequence>
<protein>
    <submittedName>
        <fullName evidence="1">Uncharacterized protein</fullName>
    </submittedName>
</protein>
<dbReference type="AlphaFoldDB" id="C7DIN9"/>
<proteinExistence type="predicted"/>
<evidence type="ECO:0000313" key="1">
    <source>
        <dbReference type="EMBL" id="EET89813.1"/>
    </source>
</evidence>
<name>C7DIN9_MICA2</name>
<dbReference type="EMBL" id="GG697241">
    <property type="protein sequence ID" value="EET89813.1"/>
    <property type="molecule type" value="Genomic_DNA"/>
</dbReference>
<reference evidence="1 2" key="1">
    <citation type="journal article" date="2009" name="Genome Biol.">
        <title>Community-wide analysis of microbial genome sequence signatures.</title>
        <authorList>
            <person name="Dick G.J."/>
            <person name="Andersson A.F."/>
            <person name="Baker B.J."/>
            <person name="Simmons S.L."/>
            <person name="Thomas B.C."/>
            <person name="Yelton A.P."/>
            <person name="Banfield J.F."/>
        </authorList>
    </citation>
    <scope>NUCLEOTIDE SEQUENCE [LARGE SCALE GENOMIC DNA]</scope>
    <source>
        <strain evidence="1">ARMAN-2</strain>
    </source>
</reference>
<keyword evidence="2" id="KW-1185">Reference proteome</keyword>
<gene>
    <name evidence="1" type="ORF">UNLARM2_0928</name>
</gene>
<dbReference type="Proteomes" id="UP000332487">
    <property type="component" value="Unassembled WGS sequence"/>
</dbReference>
<reference evidence="1 2" key="2">
    <citation type="journal article" date="2010" name="Proc. Natl. Acad. Sci. U.S.A.">
        <title>Enigmatic, ultrasmall, uncultivated Archaea.</title>
        <authorList>
            <person name="Baker B.J."/>
            <person name="Comolli L.R."/>
            <person name="Dick G.J."/>
            <person name="Hauser L.J."/>
            <person name="Hyatt D."/>
            <person name="Dill B.D."/>
            <person name="Land M.L."/>
            <person name="Verberkmoes N.C."/>
            <person name="Hettich R.L."/>
            <person name="Banfield J.F."/>
        </authorList>
    </citation>
    <scope>NUCLEOTIDE SEQUENCE [LARGE SCALE GENOMIC DNA]</scope>
    <source>
        <strain evidence="1">ARMAN-2</strain>
    </source>
</reference>
<evidence type="ECO:0000313" key="2">
    <source>
        <dbReference type="Proteomes" id="UP000332487"/>
    </source>
</evidence>